<keyword evidence="2" id="KW-1185">Reference proteome</keyword>
<name>A0A838AZZ9_9HYPH</name>
<sequence>MPLTSNPKQSLPMEHDGNPVIIDLFLTQAASTFRVARWLRERSQSQSPRHATIEFWRPTKCKERVDPIGFFMLQGQKMPDLKWFVPRDLGSASSGRHNSLIYL</sequence>
<dbReference type="EMBL" id="JACDTY010000001">
    <property type="protein sequence ID" value="MBA1138840.1"/>
    <property type="molecule type" value="Genomic_DNA"/>
</dbReference>
<accession>A0A838AZZ9</accession>
<gene>
    <name evidence="1" type="ORF">H0241_01025</name>
</gene>
<organism evidence="1 2">
    <name type="scientific">Mesorhizobium neociceri</name>
    <dbReference type="NCBI Taxonomy" id="1307853"/>
    <lineage>
        <taxon>Bacteria</taxon>
        <taxon>Pseudomonadati</taxon>
        <taxon>Pseudomonadota</taxon>
        <taxon>Alphaproteobacteria</taxon>
        <taxon>Hyphomicrobiales</taxon>
        <taxon>Phyllobacteriaceae</taxon>
        <taxon>Mesorhizobium</taxon>
    </lineage>
</organism>
<reference evidence="1 2" key="1">
    <citation type="submission" date="2020-07" db="EMBL/GenBank/DDBJ databases">
        <title>Definition of the novel symbiovar canariense within Mesorhizobium novociceri, a new species of genus Mesorhizobium nodulating Cicer canariense in the Caldera de Taburiente National Park (La Palma, Canary Islands).</title>
        <authorList>
            <person name="Leon-Barrios M."/>
            <person name="Perez-Yepez J."/>
            <person name="Flores-Felix J.D."/>
            <person name="Ramirez-Baena M.H."/>
            <person name="Pulido-Suarez L."/>
            <person name="Igual J.M."/>
            <person name="Velazquez E."/>
            <person name="Peix A."/>
        </authorList>
    </citation>
    <scope>NUCLEOTIDE SEQUENCE [LARGE SCALE GENOMIC DNA]</scope>
    <source>
        <strain evidence="1 2">CCANP35</strain>
    </source>
</reference>
<dbReference type="Proteomes" id="UP000558284">
    <property type="component" value="Unassembled WGS sequence"/>
</dbReference>
<proteinExistence type="predicted"/>
<protein>
    <submittedName>
        <fullName evidence="1">Uncharacterized protein</fullName>
    </submittedName>
</protein>
<dbReference type="AlphaFoldDB" id="A0A838AZZ9"/>
<comment type="caution">
    <text evidence="1">The sequence shown here is derived from an EMBL/GenBank/DDBJ whole genome shotgun (WGS) entry which is preliminary data.</text>
</comment>
<evidence type="ECO:0000313" key="2">
    <source>
        <dbReference type="Proteomes" id="UP000558284"/>
    </source>
</evidence>
<dbReference type="RefSeq" id="WP_181055574.1">
    <property type="nucleotide sequence ID" value="NZ_JACDTY010000001.1"/>
</dbReference>
<evidence type="ECO:0000313" key="1">
    <source>
        <dbReference type="EMBL" id="MBA1138840.1"/>
    </source>
</evidence>